<evidence type="ECO:0000313" key="4">
    <source>
        <dbReference type="Proteomes" id="UP000018538"/>
    </source>
</evidence>
<feature type="region of interest" description="Disordered" evidence="2">
    <location>
        <begin position="162"/>
        <end position="183"/>
    </location>
</feature>
<feature type="coiled-coil region" evidence="1">
    <location>
        <begin position="85"/>
        <end position="112"/>
    </location>
</feature>
<dbReference type="Proteomes" id="UP000018538">
    <property type="component" value="Unassembled WGS sequence"/>
</dbReference>
<proteinExistence type="predicted"/>
<feature type="compositionally biased region" description="Basic and acidic residues" evidence="2">
    <location>
        <begin position="162"/>
        <end position="180"/>
    </location>
</feature>
<keyword evidence="4" id="KW-1185">Reference proteome</keyword>
<dbReference type="AlphaFoldDB" id="V7PWE5"/>
<dbReference type="Pfam" id="PF09592">
    <property type="entry name" value="DUF2031"/>
    <property type="match status" value="1"/>
</dbReference>
<keyword evidence="1" id="KW-0175">Coiled coil</keyword>
<evidence type="ECO:0000256" key="1">
    <source>
        <dbReference type="SAM" id="Coils"/>
    </source>
</evidence>
<gene>
    <name evidence="3" type="ORF">YYC_00213</name>
</gene>
<evidence type="ECO:0000313" key="3">
    <source>
        <dbReference type="EMBL" id="ETB63455.1"/>
    </source>
</evidence>
<sequence length="235" mass="26773">MEPFNILKKIVIFQVIICSFEYPKNILYDIRKGQNVYSQTNSTVFRNDRILKGSKHELDVNYFYESVMSIASMKDEHEECGETQGEKYNEHIVKLRENNEKYRNKNKYKETEICEDDLDYTDIDNYVDDGQASEIDEITSVDDELLSVYDKRADVSNKRASIDGKGSDVSNKRASIDGKGSDVSNKRASIYNELAKVGNKRADVNDKKPSIDGKGADVSNKRASIDGKGADYIRF</sequence>
<organism evidence="3 4">
    <name type="scientific">Plasmodium yoelii 17X</name>
    <dbReference type="NCBI Taxonomy" id="1323249"/>
    <lineage>
        <taxon>Eukaryota</taxon>
        <taxon>Sar</taxon>
        <taxon>Alveolata</taxon>
        <taxon>Apicomplexa</taxon>
        <taxon>Aconoidasida</taxon>
        <taxon>Haemosporida</taxon>
        <taxon>Plasmodiidae</taxon>
        <taxon>Plasmodium</taxon>
        <taxon>Plasmodium (Vinckeia)</taxon>
    </lineage>
</organism>
<reference evidence="3 4" key="1">
    <citation type="submission" date="2013-11" db="EMBL/GenBank/DDBJ databases">
        <title>The Genome Sequence of Plasmodium yoelii 17X.</title>
        <authorList>
            <consortium name="The Broad Institute Genomics Platform"/>
            <consortium name="The Broad Institute Genome Sequencing Center for Infectious Disease"/>
            <person name="Neafsey D."/>
            <person name="Adams J."/>
            <person name="Walker B."/>
            <person name="Young S.K."/>
            <person name="Zeng Q."/>
            <person name="Gargeya S."/>
            <person name="Fitzgerald M."/>
            <person name="Haas B."/>
            <person name="Abouelleil A."/>
            <person name="Alvarado L."/>
            <person name="Chapman S.B."/>
            <person name="Gainer-Dewar J."/>
            <person name="Goldberg J."/>
            <person name="Griggs A."/>
            <person name="Gujja S."/>
            <person name="Hansen M."/>
            <person name="Howarth C."/>
            <person name="Imamovic A."/>
            <person name="Ireland A."/>
            <person name="Larimer J."/>
            <person name="McCowan C."/>
            <person name="Murphy C."/>
            <person name="Pearson M."/>
            <person name="Poon T.W."/>
            <person name="Priest M."/>
            <person name="Roberts A."/>
            <person name="Saif S."/>
            <person name="Shea T."/>
            <person name="Sykes S."/>
            <person name="Wortman J."/>
            <person name="Nusbaum C."/>
            <person name="Birren B."/>
        </authorList>
    </citation>
    <scope>NUCLEOTIDE SEQUENCE [LARGE SCALE GENOMIC DNA]</scope>
    <source>
        <strain evidence="3 4">17X</strain>
    </source>
</reference>
<dbReference type="InterPro" id="IPR006484">
    <property type="entry name" value="PYST_B"/>
</dbReference>
<accession>V7PWE5</accession>
<evidence type="ECO:0000256" key="2">
    <source>
        <dbReference type="SAM" id="MobiDB-lite"/>
    </source>
</evidence>
<dbReference type="EMBL" id="KI635723">
    <property type="protein sequence ID" value="ETB63455.1"/>
    <property type="molecule type" value="Genomic_DNA"/>
</dbReference>
<protein>
    <submittedName>
        <fullName evidence="3">Uncharacterized protein</fullName>
    </submittedName>
</protein>
<dbReference type="OrthoDB" id="372881at2759"/>
<name>V7PWE5_PLAYE</name>